<dbReference type="SUPFAM" id="SSF54862">
    <property type="entry name" value="4Fe-4S ferredoxins"/>
    <property type="match status" value="1"/>
</dbReference>
<dbReference type="FunFam" id="3.40.50.11540:FF:000001">
    <property type="entry name" value="NADH dehydrogenase [ubiquinone] flavoprotein 1, mitochondrial"/>
    <property type="match status" value="1"/>
</dbReference>
<dbReference type="SUPFAM" id="SSF142019">
    <property type="entry name" value="Nqo1 FMN-binding domain-like"/>
    <property type="match status" value="1"/>
</dbReference>
<dbReference type="GO" id="GO:0051539">
    <property type="term" value="F:4 iron, 4 sulfur cluster binding"/>
    <property type="evidence" value="ECO:0007669"/>
    <property type="project" value="UniProtKB-KW"/>
</dbReference>
<dbReference type="Gene3D" id="3.10.20.600">
    <property type="match status" value="1"/>
</dbReference>
<evidence type="ECO:0000256" key="2">
    <source>
        <dbReference type="ARBA" id="ARBA00022485"/>
    </source>
</evidence>
<sequence length="646" mass="71208">MNKSNHFHYITEEAILHSKEKHNKNRIIIGYGTCGIAAGAEEVLKEVQQVLHELKIDDVIIEKTGCIGCCSYEPLMDIELANSPRVSYKNVKPEEVKEIIDKHFGGDLKKEKVFCMFDEQENIIQYQESWKYNIPQIYSGLPTFKSLPMLKKQKRITLRNVGIIDPENINDYLARGGYQALYKTLTTLSPKEVIDEIKSSGLRGRGGAGFPTGVKWEFAYNAELSKTTEDSIEKTEKYVVCNADEGDPGAFMDRSLIEGDPHSVIEGLTIAAYAIGANKGFIYIRAEYPLAIKRLEIALKQAYENHFLGDNIFGTDFHFSIEIRKGAGAFVCGEETALINSIMGLRGEPRPRPPYPAVSGLWEKPTIINNVKTLVTVPVILLNGAKWFSSIGTEDTKGTAVFALTGDVKNSGLVEVPMGTTLREIIFDIGGGVKGDKQFKAVQTGGPSGGCIPFSLIDTPVDFASLKKLGSIMGSGGMIVCSESTCMVDLARYFMTFIASESCGKCTPCREGTVRALEMLEKITSGDATLDILTDLEQLSFVIKDTALCGLGQTAPNPILSTLKYFREEYIEHIEQKVCRAKVCPGLFNYVINDDLCIKCGVCQNVCPVDAVFGSKETGFFIENRLCISCNACFERCPKKAIEKVN</sequence>
<dbReference type="PROSITE" id="PS00645">
    <property type="entry name" value="COMPLEX1_51K_2"/>
    <property type="match status" value="1"/>
</dbReference>
<feature type="domain" description="4Fe-4S ferredoxin-type" evidence="6">
    <location>
        <begin position="618"/>
        <end position="646"/>
    </location>
</feature>
<dbReference type="EMBL" id="CP084166">
    <property type="protein sequence ID" value="UJG40039.1"/>
    <property type="molecule type" value="Genomic_DNA"/>
</dbReference>
<dbReference type="Pfam" id="PF01512">
    <property type="entry name" value="Complex1_51K"/>
    <property type="match status" value="1"/>
</dbReference>
<feature type="domain" description="4Fe-4S ferredoxin-type" evidence="6">
    <location>
        <begin position="588"/>
        <end position="617"/>
    </location>
</feature>
<accession>A0A9Y1BKQ0</accession>
<evidence type="ECO:0000256" key="4">
    <source>
        <dbReference type="ARBA" id="ARBA00023004"/>
    </source>
</evidence>
<dbReference type="InterPro" id="IPR037225">
    <property type="entry name" value="Nuo51_FMN-bd_sf"/>
</dbReference>
<evidence type="ECO:0000256" key="3">
    <source>
        <dbReference type="ARBA" id="ARBA00022723"/>
    </source>
</evidence>
<dbReference type="SUPFAM" id="SSF140490">
    <property type="entry name" value="Nqo1C-terminal domain-like"/>
    <property type="match status" value="1"/>
</dbReference>
<dbReference type="Gene3D" id="3.30.70.20">
    <property type="match status" value="1"/>
</dbReference>
<dbReference type="Gene3D" id="3.40.30.10">
    <property type="entry name" value="Glutaredoxin"/>
    <property type="match status" value="1"/>
</dbReference>
<reference evidence="7" key="1">
    <citation type="journal article" date="2022" name="Nat. Microbiol.">
        <title>Unique mobile elements and scalable gene flow at the prokaryote-eukaryote boundary revealed by circularized Asgard archaea genomes.</title>
        <authorList>
            <person name="Wu F."/>
            <person name="Speth D.R."/>
            <person name="Philosof A."/>
            <person name="Cremiere A."/>
            <person name="Narayanan A."/>
            <person name="Barco R.A."/>
            <person name="Connon S.A."/>
            <person name="Amend J.P."/>
            <person name="Antoshechkin I.A."/>
            <person name="Orphan V.J."/>
        </authorList>
    </citation>
    <scope>NUCLEOTIDE SEQUENCE</scope>
    <source>
        <strain evidence="7">PM71</strain>
    </source>
</reference>
<keyword evidence="5" id="KW-0411">Iron-sulfur</keyword>
<dbReference type="Pfam" id="PF14697">
    <property type="entry name" value="Fer4_21"/>
    <property type="match status" value="1"/>
</dbReference>
<dbReference type="GO" id="GO:0008137">
    <property type="term" value="F:NADH dehydrogenase (ubiquinone) activity"/>
    <property type="evidence" value="ECO:0007669"/>
    <property type="project" value="InterPro"/>
</dbReference>
<dbReference type="Pfam" id="PF10589">
    <property type="entry name" value="NADH_4Fe-4S"/>
    <property type="match status" value="1"/>
</dbReference>
<dbReference type="InterPro" id="IPR001949">
    <property type="entry name" value="NADH-UbQ_OxRdtase_51kDa_CS"/>
</dbReference>
<dbReference type="AlphaFoldDB" id="A0A9Y1BKQ0"/>
<dbReference type="PANTHER" id="PTHR43578">
    <property type="entry name" value="NADH-QUINONE OXIDOREDUCTASE SUBUNIT F"/>
    <property type="match status" value="1"/>
</dbReference>
<dbReference type="InterPro" id="IPR019575">
    <property type="entry name" value="Nuop51_4Fe4S-bd"/>
</dbReference>
<organism evidence="7">
    <name type="scientific">Candidatus Heimdallarchaeum aukensis</name>
    <dbReference type="NCBI Taxonomy" id="2876573"/>
    <lineage>
        <taxon>Archaea</taxon>
        <taxon>Promethearchaeati</taxon>
        <taxon>Candidatus Heimdallarchaeota</taxon>
        <taxon>Candidatus Heimdallarchaeia (ex Rinke et al. 2021) (nom. nud.)</taxon>
        <taxon>Candidatus Heimdallarchaeales</taxon>
        <taxon>Candidatus Heimdallarchaeaceae</taxon>
        <taxon>Candidatus Heimdallarchaeum</taxon>
    </lineage>
</organism>
<dbReference type="InterPro" id="IPR036249">
    <property type="entry name" value="Thioredoxin-like_sf"/>
</dbReference>
<dbReference type="PROSITE" id="PS51379">
    <property type="entry name" value="4FE4S_FER_2"/>
    <property type="match status" value="2"/>
</dbReference>
<dbReference type="InterPro" id="IPR017896">
    <property type="entry name" value="4Fe4S_Fe-S-bd"/>
</dbReference>
<dbReference type="InterPro" id="IPR011538">
    <property type="entry name" value="Nuo51_FMN-bd"/>
</dbReference>
<dbReference type="CDD" id="cd02980">
    <property type="entry name" value="TRX_Fd_family"/>
    <property type="match status" value="1"/>
</dbReference>
<dbReference type="PROSITE" id="PS00198">
    <property type="entry name" value="4FE4S_FER_1"/>
    <property type="match status" value="2"/>
</dbReference>
<evidence type="ECO:0000313" key="7">
    <source>
        <dbReference type="EMBL" id="UJG40039.1"/>
    </source>
</evidence>
<dbReference type="GO" id="GO:0010181">
    <property type="term" value="F:FMN binding"/>
    <property type="evidence" value="ECO:0007669"/>
    <property type="project" value="InterPro"/>
</dbReference>
<keyword evidence="2" id="KW-0004">4Fe-4S</keyword>
<evidence type="ECO:0000259" key="6">
    <source>
        <dbReference type="PROSITE" id="PS51379"/>
    </source>
</evidence>
<dbReference type="GO" id="GO:0046872">
    <property type="term" value="F:metal ion binding"/>
    <property type="evidence" value="ECO:0007669"/>
    <property type="project" value="UniProtKB-KW"/>
</dbReference>
<proteinExistence type="inferred from homology"/>
<dbReference type="PANTHER" id="PTHR43578:SF3">
    <property type="entry name" value="NADH-QUINONE OXIDOREDUCTASE SUBUNIT F"/>
    <property type="match status" value="1"/>
</dbReference>
<name>A0A9Y1BKQ0_9ARCH</name>
<dbReference type="SUPFAM" id="SSF52833">
    <property type="entry name" value="Thioredoxin-like"/>
    <property type="match status" value="1"/>
</dbReference>
<protein>
    <submittedName>
        <fullName evidence="7">NADH-quinone oxidoreductase subunit NuoF</fullName>
    </submittedName>
</protein>
<dbReference type="InterPro" id="IPR037207">
    <property type="entry name" value="Nuop51_4Fe4S-bd_sf"/>
</dbReference>
<dbReference type="SUPFAM" id="SSF142984">
    <property type="entry name" value="Nqo1 middle domain-like"/>
    <property type="match status" value="1"/>
</dbReference>
<dbReference type="Proteomes" id="UP001201020">
    <property type="component" value="Chromosome"/>
</dbReference>
<dbReference type="FunFam" id="1.20.1440.230:FF:000001">
    <property type="entry name" value="Mitochondrial NADH dehydrogenase flavoprotein 1"/>
    <property type="match status" value="1"/>
</dbReference>
<dbReference type="InterPro" id="IPR017900">
    <property type="entry name" value="4Fe4S_Fe_S_CS"/>
</dbReference>
<keyword evidence="3" id="KW-0479">Metal-binding</keyword>
<dbReference type="SMART" id="SM00928">
    <property type="entry name" value="NADH_4Fe-4S"/>
    <property type="match status" value="1"/>
</dbReference>
<dbReference type="GO" id="GO:0016491">
    <property type="term" value="F:oxidoreductase activity"/>
    <property type="evidence" value="ECO:0007669"/>
    <property type="project" value="UniProtKB-ARBA"/>
</dbReference>
<dbReference type="Gene3D" id="3.40.50.11540">
    <property type="entry name" value="NADH-ubiquinone oxidoreductase 51kDa subunit"/>
    <property type="match status" value="1"/>
</dbReference>
<gene>
    <name evidence="7" type="ORF">K9W45_09330</name>
</gene>
<keyword evidence="4" id="KW-0408">Iron</keyword>
<dbReference type="Gene3D" id="1.20.1440.230">
    <property type="entry name" value="NADH-ubiquinone oxidoreductase 51kDa subunit, iron-sulphur binding domain"/>
    <property type="match status" value="1"/>
</dbReference>
<dbReference type="Gene3D" id="6.10.250.1450">
    <property type="match status" value="1"/>
</dbReference>
<evidence type="ECO:0000256" key="1">
    <source>
        <dbReference type="ARBA" id="ARBA00007523"/>
    </source>
</evidence>
<evidence type="ECO:0000256" key="5">
    <source>
        <dbReference type="ARBA" id="ARBA00023014"/>
    </source>
</evidence>
<comment type="similarity">
    <text evidence="1">Belongs to the complex I 51 kDa subunit family.</text>
</comment>